<feature type="region of interest" description="Disordered" evidence="4">
    <location>
        <begin position="571"/>
        <end position="598"/>
    </location>
</feature>
<dbReference type="eggNOG" id="COG0840">
    <property type="taxonomic scope" value="Bacteria"/>
</dbReference>
<keyword evidence="5" id="KW-1133">Transmembrane helix</keyword>
<dbReference type="Pfam" id="PF12729">
    <property type="entry name" value="4HB_MCP_1"/>
    <property type="match status" value="1"/>
</dbReference>
<dbReference type="AlphaFoldDB" id="C0C1R0"/>
<name>C0C1R0_9FIRM</name>
<reference evidence="7" key="1">
    <citation type="submission" date="2009-02" db="EMBL/GenBank/DDBJ databases">
        <authorList>
            <person name="Fulton L."/>
            <person name="Clifton S."/>
            <person name="Fulton B."/>
            <person name="Xu J."/>
            <person name="Minx P."/>
            <person name="Pepin K.H."/>
            <person name="Johnson M."/>
            <person name="Bhonagiri V."/>
            <person name="Nash W.E."/>
            <person name="Mardis E.R."/>
            <person name="Wilson R.K."/>
        </authorList>
    </citation>
    <scope>NUCLEOTIDE SEQUENCE [LARGE SCALE GENOMIC DNA]</scope>
    <source>
        <strain evidence="7">DSM 15053</strain>
    </source>
</reference>
<dbReference type="Gene3D" id="1.10.287.950">
    <property type="entry name" value="Methyl-accepting chemotaxis protein"/>
    <property type="match status" value="1"/>
</dbReference>
<evidence type="ECO:0000256" key="1">
    <source>
        <dbReference type="ARBA" id="ARBA00022500"/>
    </source>
</evidence>
<dbReference type="EMBL" id="ABYI02000022">
    <property type="protein sequence ID" value="EEG74074.1"/>
    <property type="molecule type" value="Genomic_DNA"/>
</dbReference>
<keyword evidence="8" id="KW-1185">Reference proteome</keyword>
<dbReference type="PROSITE" id="PS50111">
    <property type="entry name" value="CHEMOTAXIS_TRANSDUC_2"/>
    <property type="match status" value="1"/>
</dbReference>
<keyword evidence="1" id="KW-0145">Chemotaxis</keyword>
<comment type="caution">
    <text evidence="7">The sequence shown here is derived from an EMBL/GenBank/DDBJ whole genome shotgun (WGS) entry which is preliminary data.</text>
</comment>
<dbReference type="GO" id="GO:0005886">
    <property type="term" value="C:plasma membrane"/>
    <property type="evidence" value="ECO:0007669"/>
    <property type="project" value="TreeGrafter"/>
</dbReference>
<dbReference type="InterPro" id="IPR004089">
    <property type="entry name" value="MCPsignal_dom"/>
</dbReference>
<dbReference type="RefSeq" id="WP_006443428.1">
    <property type="nucleotide sequence ID" value="NZ_CP036524.1"/>
</dbReference>
<dbReference type="GO" id="GO:0004888">
    <property type="term" value="F:transmembrane signaling receptor activity"/>
    <property type="evidence" value="ECO:0007669"/>
    <property type="project" value="TreeGrafter"/>
</dbReference>
<accession>C0C1R0</accession>
<evidence type="ECO:0000313" key="8">
    <source>
        <dbReference type="Proteomes" id="UP000004893"/>
    </source>
</evidence>
<dbReference type="PANTHER" id="PTHR43531:SF11">
    <property type="entry name" value="METHYL-ACCEPTING CHEMOTAXIS PROTEIN 3"/>
    <property type="match status" value="1"/>
</dbReference>
<feature type="transmembrane region" description="Helical" evidence="5">
    <location>
        <begin position="20"/>
        <end position="41"/>
    </location>
</feature>
<comment type="similarity">
    <text evidence="2">Belongs to the methyl-accepting chemotaxis (MCP) protein family.</text>
</comment>
<gene>
    <name evidence="7" type="ORF">CLOHYLEM_06080</name>
</gene>
<feature type="compositionally biased region" description="Low complexity" evidence="4">
    <location>
        <begin position="576"/>
        <end position="590"/>
    </location>
</feature>
<evidence type="ECO:0000256" key="3">
    <source>
        <dbReference type="PROSITE-ProRule" id="PRU00284"/>
    </source>
</evidence>
<dbReference type="SUPFAM" id="SSF58104">
    <property type="entry name" value="Methyl-accepting chemotaxis protein (MCP) signaling domain"/>
    <property type="match status" value="1"/>
</dbReference>
<evidence type="ECO:0000256" key="5">
    <source>
        <dbReference type="SAM" id="Phobius"/>
    </source>
</evidence>
<keyword evidence="3" id="KW-0807">Transducer</keyword>
<evidence type="ECO:0000256" key="2">
    <source>
        <dbReference type="ARBA" id="ARBA00029447"/>
    </source>
</evidence>
<dbReference type="Proteomes" id="UP000004893">
    <property type="component" value="Unassembled WGS sequence"/>
</dbReference>
<protein>
    <submittedName>
        <fullName evidence="7">Methyl-accepting chemotaxis protein signaling domain protein</fullName>
    </submittedName>
</protein>
<evidence type="ECO:0000256" key="4">
    <source>
        <dbReference type="SAM" id="MobiDB-lite"/>
    </source>
</evidence>
<dbReference type="PANTHER" id="PTHR43531">
    <property type="entry name" value="PROTEIN ICFG"/>
    <property type="match status" value="1"/>
</dbReference>
<dbReference type="SMART" id="SM00283">
    <property type="entry name" value="MA"/>
    <property type="match status" value="1"/>
</dbReference>
<proteinExistence type="inferred from homology"/>
<feature type="transmembrane region" description="Helical" evidence="5">
    <location>
        <begin position="193"/>
        <end position="217"/>
    </location>
</feature>
<evidence type="ECO:0000313" key="7">
    <source>
        <dbReference type="EMBL" id="EEG74074.1"/>
    </source>
</evidence>
<dbReference type="Gene3D" id="6.10.340.10">
    <property type="match status" value="1"/>
</dbReference>
<dbReference type="GO" id="GO:0007165">
    <property type="term" value="P:signal transduction"/>
    <property type="evidence" value="ECO:0007669"/>
    <property type="project" value="UniProtKB-KW"/>
</dbReference>
<dbReference type="STRING" id="553973.CLOHYLEM_06080"/>
<dbReference type="Pfam" id="PF00015">
    <property type="entry name" value="MCPsignal"/>
    <property type="match status" value="1"/>
</dbReference>
<dbReference type="OrthoDB" id="9814363at2"/>
<feature type="domain" description="Methyl-accepting transducer" evidence="6">
    <location>
        <begin position="324"/>
        <end position="553"/>
    </location>
</feature>
<dbReference type="GO" id="GO:0006935">
    <property type="term" value="P:chemotaxis"/>
    <property type="evidence" value="ECO:0007669"/>
    <property type="project" value="UniProtKB-KW"/>
</dbReference>
<sequence>MEKSFQKNTKTIRRKLVSSFAIVTVIASLAGILGIIVTNVMNSQYTGAIKNYGFAQGDAGQAMASLAESQELLFATIALDDPQHVSEAEELMNKALADVSTHMDDVRPTLKTEGGKEAFKKFETDYAAYKESLLGLAGEAMAADKENEDLVAEKITDENDPLYQAAMTDMQNLMESKVTGGNEVIDSLTNASIIAMVAAVVILLAAVVVIIVIAARLRQQIAMPIQRCADRLKLLSQGDITTPVPDVSGTVEVNEMVECSKIIVSALNQIIKDEEQLLGGMSNGDFTVSSNCKDLYIGDFAPLLEAIRGICFRLNDTMEQITEASVQVDAGADQVSSGAQALSQGATEQASSVQELAATINDISTQISANAENAQNANELSNHVGSDINESNQHMSEMTDAMAAIGEASNQIGKIIKTIEDIAFQTNILALNAAVEAARAGSAGKGFAVVADEVRNLAGKSQDAAQNTTALIENAISAVENGTQIANTTAEAMGKVVTNAQEVVNLINSISEASKTQADSVAQVTQGIDQISSVVQTNSATAEESAAASEELSGQARLLKDLMSSFKIRGKDNAASTTSYTSESTYSSYTQPVSSDKY</sequence>
<keyword evidence="5" id="KW-0472">Membrane</keyword>
<organism evidence="7 8">
    <name type="scientific">[Clostridium] hylemonae DSM 15053</name>
    <dbReference type="NCBI Taxonomy" id="553973"/>
    <lineage>
        <taxon>Bacteria</taxon>
        <taxon>Bacillati</taxon>
        <taxon>Bacillota</taxon>
        <taxon>Clostridia</taxon>
        <taxon>Lachnospirales</taxon>
        <taxon>Lachnospiraceae</taxon>
    </lineage>
</organism>
<keyword evidence="5" id="KW-0812">Transmembrane</keyword>
<dbReference type="InterPro" id="IPR024478">
    <property type="entry name" value="HlyB_4HB_MCP"/>
</dbReference>
<dbReference type="HOGENOM" id="CLU_000445_107_12_9"/>
<reference evidence="7" key="2">
    <citation type="submission" date="2013-06" db="EMBL/GenBank/DDBJ databases">
        <title>Draft genome sequence of Clostridium hylemonae (DSM 15053).</title>
        <authorList>
            <person name="Sudarsanam P."/>
            <person name="Ley R."/>
            <person name="Guruge J."/>
            <person name="Turnbaugh P.J."/>
            <person name="Mahowald M."/>
            <person name="Liep D."/>
            <person name="Gordon J."/>
        </authorList>
    </citation>
    <scope>NUCLEOTIDE SEQUENCE</scope>
    <source>
        <strain evidence="7">DSM 15053</strain>
    </source>
</reference>
<evidence type="ECO:0000259" key="6">
    <source>
        <dbReference type="PROSITE" id="PS50111"/>
    </source>
</evidence>
<dbReference type="InterPro" id="IPR051310">
    <property type="entry name" value="MCP_chemotaxis"/>
</dbReference>